<feature type="compositionally biased region" description="Acidic residues" evidence="2">
    <location>
        <begin position="1099"/>
        <end position="1111"/>
    </location>
</feature>
<dbReference type="SUPFAM" id="SSF52540">
    <property type="entry name" value="P-loop containing nucleoside triphosphate hydrolases"/>
    <property type="match status" value="2"/>
</dbReference>
<feature type="region of interest" description="Disordered" evidence="2">
    <location>
        <begin position="882"/>
        <end position="919"/>
    </location>
</feature>
<dbReference type="PROSITE" id="PS51192">
    <property type="entry name" value="HELICASE_ATP_BIND_1"/>
    <property type="match status" value="1"/>
</dbReference>
<dbReference type="SMART" id="SM00490">
    <property type="entry name" value="HELICc"/>
    <property type="match status" value="1"/>
</dbReference>
<dbReference type="GeneID" id="8856244"/>
<dbReference type="InterPro" id="IPR000330">
    <property type="entry name" value="SNF2_N"/>
</dbReference>
<evidence type="ECO:0000259" key="4">
    <source>
        <dbReference type="PROSITE" id="PS51194"/>
    </source>
</evidence>
<feature type="compositionally biased region" description="Low complexity" evidence="2">
    <location>
        <begin position="98"/>
        <end position="108"/>
    </location>
</feature>
<accession>D2W1N9</accession>
<dbReference type="OMA" id="MRAMEKT"/>
<dbReference type="InterPro" id="IPR027417">
    <property type="entry name" value="P-loop_NTPase"/>
</dbReference>
<organism evidence="6">
    <name type="scientific">Naegleria gruberi</name>
    <name type="common">Amoeba</name>
    <dbReference type="NCBI Taxonomy" id="5762"/>
    <lineage>
        <taxon>Eukaryota</taxon>
        <taxon>Discoba</taxon>
        <taxon>Heterolobosea</taxon>
        <taxon>Tetramitia</taxon>
        <taxon>Eutetramitia</taxon>
        <taxon>Vahlkampfiidae</taxon>
        <taxon>Naegleria</taxon>
    </lineage>
</organism>
<feature type="compositionally biased region" description="Polar residues" evidence="2">
    <location>
        <begin position="1114"/>
        <end position="1124"/>
    </location>
</feature>
<evidence type="ECO:0000313" key="5">
    <source>
        <dbReference type="EMBL" id="EFC36996.1"/>
    </source>
</evidence>
<feature type="compositionally biased region" description="Basic and acidic residues" evidence="2">
    <location>
        <begin position="72"/>
        <end position="94"/>
    </location>
</feature>
<feature type="region of interest" description="Disordered" evidence="2">
    <location>
        <begin position="193"/>
        <end position="223"/>
    </location>
</feature>
<feature type="compositionally biased region" description="Polar residues" evidence="2">
    <location>
        <begin position="1026"/>
        <end position="1044"/>
    </location>
</feature>
<feature type="region of interest" description="Disordered" evidence="2">
    <location>
        <begin position="948"/>
        <end position="1143"/>
    </location>
</feature>
<dbReference type="InterPro" id="IPR050496">
    <property type="entry name" value="SNF2_RAD54_helicase_repair"/>
</dbReference>
<dbReference type="Proteomes" id="UP000006671">
    <property type="component" value="Unassembled WGS sequence"/>
</dbReference>
<feature type="compositionally biased region" description="Acidic residues" evidence="2">
    <location>
        <begin position="1060"/>
        <end position="1074"/>
    </location>
</feature>
<feature type="compositionally biased region" description="Acidic residues" evidence="2">
    <location>
        <begin position="1132"/>
        <end position="1143"/>
    </location>
</feature>
<evidence type="ECO:0000259" key="3">
    <source>
        <dbReference type="PROSITE" id="PS51192"/>
    </source>
</evidence>
<evidence type="ECO:0000256" key="2">
    <source>
        <dbReference type="SAM" id="MobiDB-lite"/>
    </source>
</evidence>
<feature type="compositionally biased region" description="Low complexity" evidence="2">
    <location>
        <begin position="49"/>
        <end position="64"/>
    </location>
</feature>
<proteinExistence type="predicted"/>
<dbReference type="KEGG" id="ngr:NAEGRDRAFT_75322"/>
<dbReference type="VEuPathDB" id="AmoebaDB:NAEGRDRAFT_75322"/>
<dbReference type="InterPro" id="IPR049730">
    <property type="entry name" value="SNF2/RAD54-like_C"/>
</dbReference>
<name>D2W1N9_NAEGR</name>
<dbReference type="InParanoid" id="D2W1N9"/>
<dbReference type="InterPro" id="IPR001650">
    <property type="entry name" value="Helicase_C-like"/>
</dbReference>
<feature type="domain" description="Helicase C-terminal" evidence="4">
    <location>
        <begin position="631"/>
        <end position="796"/>
    </location>
</feature>
<dbReference type="GO" id="GO:0015616">
    <property type="term" value="F:DNA translocase activity"/>
    <property type="evidence" value="ECO:0007669"/>
    <property type="project" value="TreeGrafter"/>
</dbReference>
<dbReference type="InterPro" id="IPR014001">
    <property type="entry name" value="Helicase_ATP-bd"/>
</dbReference>
<dbReference type="AlphaFoldDB" id="D2W1N9"/>
<feature type="domain" description="Helicase ATP-binding" evidence="3">
    <location>
        <begin position="275"/>
        <end position="447"/>
    </location>
</feature>
<dbReference type="RefSeq" id="XP_002669740.1">
    <property type="nucleotide sequence ID" value="XM_002669694.1"/>
</dbReference>
<dbReference type="PANTHER" id="PTHR45629">
    <property type="entry name" value="SNF2/RAD54 FAMILY MEMBER"/>
    <property type="match status" value="1"/>
</dbReference>
<dbReference type="STRING" id="5762.D2W1N9"/>
<feature type="compositionally biased region" description="Polar residues" evidence="2">
    <location>
        <begin position="948"/>
        <end position="961"/>
    </location>
</feature>
<protein>
    <submittedName>
        <fullName evidence="5">Predicted protein</fullName>
    </submittedName>
</protein>
<gene>
    <name evidence="5" type="ORF">NAEGRDRAFT_75322</name>
</gene>
<dbReference type="GO" id="GO:0005524">
    <property type="term" value="F:ATP binding"/>
    <property type="evidence" value="ECO:0007669"/>
    <property type="project" value="InterPro"/>
</dbReference>
<dbReference type="EMBL" id="GG738923">
    <property type="protein sequence ID" value="EFC36996.1"/>
    <property type="molecule type" value="Genomic_DNA"/>
</dbReference>
<feature type="compositionally biased region" description="Low complexity" evidence="2">
    <location>
        <begin position="966"/>
        <end position="987"/>
    </location>
</feature>
<evidence type="ECO:0000256" key="1">
    <source>
        <dbReference type="ARBA" id="ARBA00022801"/>
    </source>
</evidence>
<dbReference type="Gene3D" id="3.40.50.10810">
    <property type="entry name" value="Tandem AAA-ATPase domain"/>
    <property type="match status" value="1"/>
</dbReference>
<dbReference type="SMART" id="SM00487">
    <property type="entry name" value="DEXDc"/>
    <property type="match status" value="1"/>
</dbReference>
<dbReference type="eggNOG" id="KOG0387">
    <property type="taxonomic scope" value="Eukaryota"/>
</dbReference>
<evidence type="ECO:0000313" key="6">
    <source>
        <dbReference type="Proteomes" id="UP000006671"/>
    </source>
</evidence>
<dbReference type="Gene3D" id="3.40.50.300">
    <property type="entry name" value="P-loop containing nucleotide triphosphate hydrolases"/>
    <property type="match status" value="1"/>
</dbReference>
<dbReference type="PROSITE" id="PS51194">
    <property type="entry name" value="HELICASE_CTER"/>
    <property type="match status" value="1"/>
</dbReference>
<dbReference type="GO" id="GO:0016787">
    <property type="term" value="F:hydrolase activity"/>
    <property type="evidence" value="ECO:0007669"/>
    <property type="project" value="UniProtKB-KW"/>
</dbReference>
<dbReference type="Pfam" id="PF00271">
    <property type="entry name" value="Helicase_C"/>
    <property type="match status" value="1"/>
</dbReference>
<sequence length="1143" mass="130753">MPQRPNSYQVVFDLSEDEEEENTFSKAKKIISSPPSLDPEINSKKRKNSVVSSNDEESPSSGSEKQTNFKKVKQDNRSTIHKSIDSFRKMKEAGHSASKVSHISVISDSSDEEKSPPSNNSAILISSDEEDDDVDSSVQHILNYRGHHASSRIITSRQDTDSDSEEDRVVSPEKVSRILRKTREKKLSERELEDFIVHEDEDEEEEESDKEGEEEYEEKRAQKTTNMAELIDVGNGWKKDADDDYYLDGGLILDRDVYTKLYSFQKEGIKWLNTRFNADKYRGGILADEMGLGKTVQVSAFLGGLAQSKTRRYLIIAPLSVLQTWASELDKWAPNIKTFVFHNLSSKEQYNSMARDFHGCAKQQKSAAIITTFRTLVTYTVTLASLCAKQEFDITIVDEAHQIKNDQTGISKNLRKIGSRAKFCLTGTPIMNKLMEMWSIYDYVFYGDNILGDKKEFKTNFERSIVKSRKRDASNTEKVLGNKLSQQMRSLIQPYILRRHKNQVLESDHNVGLGTILKKQSTGKAKISQKNELVLWCYLSKTQDRVYTQYLKSEIVKQILGKKSNRSCIFSALSTLKMLCNHPRLNNGSAQILNKDVNEDEAFENFISEGDDKDYLDTSGMTCKELIEESSKLQIIVKLLKEHKKTGHRTLIFSQYKTMLDIVERIITEHLKLKTLRIDGGVAAKERQARVDLFQKNNMYSCFLLTTGSGGVGLTLTAADRVILIDPHWNPAVDQQAVDRAYRVGQTKNVVTYRLITVGTLEEVVYRRQVIKDGLIKNTLTKENQYRYFTSDQELLEVLTLRDKQSSETKKLLAELHPKGEIYEELGNHVKQLEAYSEIDGITWHDMLYNIESDDINETFNYEEDAFIQQNHTITNYVKRHEQKLQDQQQQVVDLSSPARNPKLKKRHAPSSSASAQPIFPIPPHLLGVPEAYIINHPQQQVFHNHQQPNNVQMPHPQHNQPLPYHSQHNQIPHPHPHQQPGFSFQPNHTFLQQHENISPNGHYHPQPQHYHRQPFPPQVAHHRSSNGASSSIDITDDTVVSNNRPKRPQYKPPPSNTQEDPEIIDDDDDEPVEEQPPSLPLISHNLKQEVINNNLAADPEDDVPTDEEDETNHQTNNEPQPSDSQHKEAEDSTGIEMTEEEW</sequence>
<keyword evidence="6" id="KW-1185">Reference proteome</keyword>
<feature type="region of interest" description="Disordered" evidence="2">
    <location>
        <begin position="153"/>
        <end position="174"/>
    </location>
</feature>
<keyword evidence="1" id="KW-0378">Hydrolase</keyword>
<reference evidence="5 6" key="1">
    <citation type="journal article" date="2010" name="Cell">
        <title>The genome of Naegleria gruberi illuminates early eukaryotic versatility.</title>
        <authorList>
            <person name="Fritz-Laylin L.K."/>
            <person name="Prochnik S.E."/>
            <person name="Ginger M.L."/>
            <person name="Dacks J.B."/>
            <person name="Carpenter M.L."/>
            <person name="Field M.C."/>
            <person name="Kuo A."/>
            <person name="Paredez A."/>
            <person name="Chapman J."/>
            <person name="Pham J."/>
            <person name="Shu S."/>
            <person name="Neupane R."/>
            <person name="Cipriano M."/>
            <person name="Mancuso J."/>
            <person name="Tu H."/>
            <person name="Salamov A."/>
            <person name="Lindquist E."/>
            <person name="Shapiro H."/>
            <person name="Lucas S."/>
            <person name="Grigoriev I.V."/>
            <person name="Cande W.Z."/>
            <person name="Fulton C."/>
            <person name="Rokhsar D.S."/>
            <person name="Dawson S.C."/>
        </authorList>
    </citation>
    <scope>NUCLEOTIDE SEQUENCE [LARGE SCALE GENOMIC DNA]</scope>
    <source>
        <strain evidence="5 6">NEG-M</strain>
    </source>
</reference>
<feature type="compositionally biased region" description="Polar residues" evidence="2">
    <location>
        <begin position="988"/>
        <end position="1000"/>
    </location>
</feature>
<dbReference type="CDD" id="cd18793">
    <property type="entry name" value="SF2_C_SNF"/>
    <property type="match status" value="1"/>
</dbReference>
<dbReference type="OrthoDB" id="413460at2759"/>
<dbReference type="InterPro" id="IPR038718">
    <property type="entry name" value="SNF2-like_sf"/>
</dbReference>
<feature type="compositionally biased region" description="Acidic residues" evidence="2">
    <location>
        <begin position="199"/>
        <end position="216"/>
    </location>
</feature>
<feature type="compositionally biased region" description="Low complexity" evidence="2">
    <location>
        <begin position="886"/>
        <end position="897"/>
    </location>
</feature>
<dbReference type="Pfam" id="PF00176">
    <property type="entry name" value="SNF2-rel_dom"/>
    <property type="match status" value="1"/>
</dbReference>
<feature type="region of interest" description="Disordered" evidence="2">
    <location>
        <begin position="1"/>
        <end position="137"/>
    </location>
</feature>
<dbReference type="PANTHER" id="PTHR45629:SF7">
    <property type="entry name" value="DNA EXCISION REPAIR PROTEIN ERCC-6-RELATED"/>
    <property type="match status" value="1"/>
</dbReference>